<evidence type="ECO:0000313" key="4">
    <source>
        <dbReference type="Proteomes" id="UP000589620"/>
    </source>
</evidence>
<evidence type="ECO:0000256" key="1">
    <source>
        <dbReference type="SAM" id="MobiDB-lite"/>
    </source>
</evidence>
<feature type="transmembrane region" description="Helical" evidence="2">
    <location>
        <begin position="115"/>
        <end position="137"/>
    </location>
</feature>
<dbReference type="Proteomes" id="UP000589620">
    <property type="component" value="Unassembled WGS sequence"/>
</dbReference>
<keyword evidence="2" id="KW-0812">Transmembrane</keyword>
<dbReference type="AlphaFoldDB" id="A0A852T5S3"/>
<keyword evidence="2" id="KW-0472">Membrane</keyword>
<evidence type="ECO:0008006" key="5">
    <source>
        <dbReference type="Google" id="ProtNLM"/>
    </source>
</evidence>
<evidence type="ECO:0000313" key="3">
    <source>
        <dbReference type="EMBL" id="NYD75914.1"/>
    </source>
</evidence>
<proteinExistence type="predicted"/>
<accession>A0A852T5S3</accession>
<evidence type="ECO:0000256" key="2">
    <source>
        <dbReference type="SAM" id="Phobius"/>
    </source>
</evidence>
<sequence>MTHSDPDVLAMLALGETDIDARDVDHVMTCPECRTELERLTRVTRAARENGPVDFALQEPAPRVWENISAQLTLEPPATSTAAADRGLLPAARDEAPPPRDVVPRRRSRSGRRRWPYLVSVAAVALVAVAVALLVFIRPAPQVEAQATLAGLPAWSTSNGQATMEREPDGTTVLAVELDSPAVHSAATAYREVWLMNSDLTKSISVGLLDGGTGRFVMPPNIAAADYPVVDISQQPLNGDPAHSGDSIVRGTLSAAR</sequence>
<dbReference type="EMBL" id="JACCBJ010000001">
    <property type="protein sequence ID" value="NYD75914.1"/>
    <property type="molecule type" value="Genomic_DNA"/>
</dbReference>
<dbReference type="RefSeq" id="WP_179457697.1">
    <property type="nucleotide sequence ID" value="NZ_BAAAPX010000001.1"/>
</dbReference>
<comment type="caution">
    <text evidence="3">The sequence shown here is derived from an EMBL/GenBank/DDBJ whole genome shotgun (WGS) entry which is preliminary data.</text>
</comment>
<feature type="region of interest" description="Disordered" evidence="1">
    <location>
        <begin position="235"/>
        <end position="257"/>
    </location>
</feature>
<protein>
    <recommendedName>
        <fullName evidence="5">Anti-sigma factor</fullName>
    </recommendedName>
</protein>
<organism evidence="3 4">
    <name type="scientific">Leifsonia soli</name>
    <dbReference type="NCBI Taxonomy" id="582665"/>
    <lineage>
        <taxon>Bacteria</taxon>
        <taxon>Bacillati</taxon>
        <taxon>Actinomycetota</taxon>
        <taxon>Actinomycetes</taxon>
        <taxon>Micrococcales</taxon>
        <taxon>Microbacteriaceae</taxon>
        <taxon>Leifsonia</taxon>
    </lineage>
</organism>
<gene>
    <name evidence="3" type="ORF">BJ963_003433</name>
</gene>
<reference evidence="3 4" key="1">
    <citation type="submission" date="2020-07" db="EMBL/GenBank/DDBJ databases">
        <title>Sequencing the genomes of 1000 actinobacteria strains.</title>
        <authorList>
            <person name="Klenk H.-P."/>
        </authorList>
    </citation>
    <scope>NUCLEOTIDE SEQUENCE [LARGE SCALE GENOMIC DNA]</scope>
    <source>
        <strain evidence="3 4">DSM 23871</strain>
    </source>
</reference>
<keyword evidence="4" id="KW-1185">Reference proteome</keyword>
<name>A0A852T5S3_9MICO</name>
<keyword evidence="2" id="KW-1133">Transmembrane helix</keyword>